<dbReference type="Gene3D" id="1.10.510.10">
    <property type="entry name" value="Transferase(Phosphotransferase) domain 1"/>
    <property type="match status" value="1"/>
</dbReference>
<evidence type="ECO:0000259" key="15">
    <source>
        <dbReference type="PROSITE" id="PS50001"/>
    </source>
</evidence>
<feature type="region of interest" description="Disordered" evidence="14">
    <location>
        <begin position="1315"/>
        <end position="1366"/>
    </location>
</feature>
<dbReference type="InterPro" id="IPR029021">
    <property type="entry name" value="Prot-tyrosine_phosphatase-like"/>
</dbReference>
<dbReference type="Gene3D" id="3.30.505.10">
    <property type="entry name" value="SH2 domain"/>
    <property type="match status" value="1"/>
</dbReference>
<evidence type="ECO:0000313" key="19">
    <source>
        <dbReference type="EMBL" id="CAB3407910.1"/>
    </source>
</evidence>
<keyword evidence="2 11" id="KW-0728">SH3 domain</keyword>
<dbReference type="Pfam" id="PF06602">
    <property type="entry name" value="Myotub-related"/>
    <property type="match status" value="1"/>
</dbReference>
<dbReference type="SUPFAM" id="SSF52799">
    <property type="entry name" value="(Phosphotyrosine protein) phosphatases II"/>
    <property type="match status" value="1"/>
</dbReference>
<evidence type="ECO:0000256" key="9">
    <source>
        <dbReference type="ARBA" id="ARBA00051245"/>
    </source>
</evidence>
<evidence type="ECO:0000256" key="7">
    <source>
        <dbReference type="ARBA" id="ARBA00022999"/>
    </source>
</evidence>
<dbReference type="Pfam" id="PF00017">
    <property type="entry name" value="SH2"/>
    <property type="match status" value="1"/>
</dbReference>
<organism evidence="19 20">
    <name type="scientific">Caenorhabditis bovis</name>
    <dbReference type="NCBI Taxonomy" id="2654633"/>
    <lineage>
        <taxon>Eukaryota</taxon>
        <taxon>Metazoa</taxon>
        <taxon>Ecdysozoa</taxon>
        <taxon>Nematoda</taxon>
        <taxon>Chromadorea</taxon>
        <taxon>Rhabditida</taxon>
        <taxon>Rhabditina</taxon>
        <taxon>Rhabditomorpha</taxon>
        <taxon>Rhabditoidea</taxon>
        <taxon>Rhabditidae</taxon>
        <taxon>Peloderinae</taxon>
        <taxon>Caenorhabditis</taxon>
    </lineage>
</organism>
<comment type="similarity">
    <text evidence="1">Belongs to the protein-tyrosine phosphatase family. Non-receptor class myotubularin subfamily.</text>
</comment>
<dbReference type="SUPFAM" id="SSF55550">
    <property type="entry name" value="SH2 domain"/>
    <property type="match status" value="1"/>
</dbReference>
<dbReference type="InterPro" id="IPR050198">
    <property type="entry name" value="Non-receptor_tyrosine_kinases"/>
</dbReference>
<dbReference type="EC" id="2.7.10.2" evidence="13"/>
<evidence type="ECO:0000256" key="1">
    <source>
        <dbReference type="ARBA" id="ARBA00007471"/>
    </source>
</evidence>
<dbReference type="InterPro" id="IPR011009">
    <property type="entry name" value="Kinase-like_dom_sf"/>
</dbReference>
<feature type="domain" description="Protein kinase" evidence="17">
    <location>
        <begin position="366"/>
        <end position="621"/>
    </location>
</feature>
<feature type="region of interest" description="Disordered" evidence="14">
    <location>
        <begin position="1031"/>
        <end position="1055"/>
    </location>
</feature>
<evidence type="ECO:0000256" key="12">
    <source>
        <dbReference type="PROSITE-ProRule" id="PRU10141"/>
    </source>
</evidence>
<dbReference type="PROSITE" id="PS50002">
    <property type="entry name" value="SH3"/>
    <property type="match status" value="1"/>
</dbReference>
<dbReference type="PROSITE" id="PS51339">
    <property type="entry name" value="PPASE_MYOTUBULARIN"/>
    <property type="match status" value="1"/>
</dbReference>
<evidence type="ECO:0000256" key="14">
    <source>
        <dbReference type="SAM" id="MobiDB-lite"/>
    </source>
</evidence>
<dbReference type="EMBL" id="CADEPM010000006">
    <property type="protein sequence ID" value="CAB3407910.1"/>
    <property type="molecule type" value="Genomic_DNA"/>
</dbReference>
<dbReference type="InterPro" id="IPR036860">
    <property type="entry name" value="SH2_dom_sf"/>
</dbReference>
<dbReference type="PRINTS" id="PR00401">
    <property type="entry name" value="SH2DOMAIN"/>
</dbReference>
<feature type="domain" description="SH2" evidence="15">
    <location>
        <begin position="236"/>
        <end position="326"/>
    </location>
</feature>
<dbReference type="InterPro" id="IPR017441">
    <property type="entry name" value="Protein_kinase_ATP_BS"/>
</dbReference>
<protein>
    <recommendedName>
        <fullName evidence="13">Tyrosine-protein kinase</fullName>
        <ecNumber evidence="13">2.7.10.2</ecNumber>
    </recommendedName>
</protein>
<evidence type="ECO:0000256" key="2">
    <source>
        <dbReference type="ARBA" id="ARBA00022443"/>
    </source>
</evidence>
<dbReference type="FunFam" id="1.10.510.10:FF:000554">
    <property type="entry name" value="Predicted protein"/>
    <property type="match status" value="1"/>
</dbReference>
<accession>A0A8S1F6V1</accession>
<gene>
    <name evidence="19" type="ORF">CBOVIS_LOCUS9761</name>
</gene>
<reference evidence="19 20" key="1">
    <citation type="submission" date="2020-04" db="EMBL/GenBank/DDBJ databases">
        <authorList>
            <person name="Laetsch R D."/>
            <person name="Stevens L."/>
            <person name="Kumar S."/>
            <person name="Blaxter L. M."/>
        </authorList>
    </citation>
    <scope>NUCLEOTIDE SEQUENCE [LARGE SCALE GENOMIC DNA]</scope>
</reference>
<dbReference type="SMART" id="SM00252">
    <property type="entry name" value="SH2"/>
    <property type="match status" value="1"/>
</dbReference>
<dbReference type="PROSITE" id="PS00109">
    <property type="entry name" value="PROTEIN_KINASE_TYR"/>
    <property type="match status" value="1"/>
</dbReference>
<dbReference type="InterPro" id="IPR001452">
    <property type="entry name" value="SH3_domain"/>
</dbReference>
<evidence type="ECO:0000256" key="6">
    <source>
        <dbReference type="ARBA" id="ARBA00022840"/>
    </source>
</evidence>
<evidence type="ECO:0000256" key="13">
    <source>
        <dbReference type="RuleBase" id="RU362096"/>
    </source>
</evidence>
<dbReference type="InterPro" id="IPR035027">
    <property type="entry name" value="Csk-like_SH2"/>
</dbReference>
<evidence type="ECO:0000259" key="16">
    <source>
        <dbReference type="PROSITE" id="PS50002"/>
    </source>
</evidence>
<comment type="caution">
    <text evidence="19">The sequence shown here is derived from an EMBL/GenBank/DDBJ whole genome shotgun (WGS) entry which is preliminary data.</text>
</comment>
<dbReference type="PROSITE" id="PS50011">
    <property type="entry name" value="PROTEIN_KINASE_DOM"/>
    <property type="match status" value="1"/>
</dbReference>
<dbReference type="SUPFAM" id="SSF56112">
    <property type="entry name" value="Protein kinase-like (PK-like)"/>
    <property type="match status" value="1"/>
</dbReference>
<evidence type="ECO:0000259" key="18">
    <source>
        <dbReference type="PROSITE" id="PS51339"/>
    </source>
</evidence>
<dbReference type="OrthoDB" id="271628at2759"/>
<dbReference type="PRINTS" id="PR00678">
    <property type="entry name" value="PI3KINASEP85"/>
</dbReference>
<dbReference type="InterPro" id="IPR008266">
    <property type="entry name" value="Tyr_kinase_AS"/>
</dbReference>
<keyword evidence="7 10" id="KW-0727">SH2 domain</keyword>
<feature type="compositionally biased region" description="Polar residues" evidence="14">
    <location>
        <begin position="1046"/>
        <end position="1055"/>
    </location>
</feature>
<keyword evidence="5 13" id="KW-0418">Kinase</keyword>
<feature type="binding site" evidence="12">
    <location>
        <position position="393"/>
    </location>
    <ligand>
        <name>ATP</name>
        <dbReference type="ChEBI" id="CHEBI:30616"/>
    </ligand>
</feature>
<feature type="compositionally biased region" description="Basic and acidic residues" evidence="14">
    <location>
        <begin position="1355"/>
        <end position="1366"/>
    </location>
</feature>
<dbReference type="InterPro" id="IPR001245">
    <property type="entry name" value="Ser-Thr/Tyr_kinase_cat_dom"/>
</dbReference>
<dbReference type="PROSITE" id="PS50001">
    <property type="entry name" value="SH2"/>
    <property type="match status" value="1"/>
</dbReference>
<keyword evidence="20" id="KW-1185">Reference proteome</keyword>
<evidence type="ECO:0000313" key="20">
    <source>
        <dbReference type="Proteomes" id="UP000494206"/>
    </source>
</evidence>
<dbReference type="GO" id="GO:0005524">
    <property type="term" value="F:ATP binding"/>
    <property type="evidence" value="ECO:0007669"/>
    <property type="project" value="UniProtKB-UniRule"/>
</dbReference>
<dbReference type="Proteomes" id="UP000494206">
    <property type="component" value="Unassembled WGS sequence"/>
</dbReference>
<dbReference type="PANTHER" id="PTHR24418">
    <property type="entry name" value="TYROSINE-PROTEIN KINASE"/>
    <property type="match status" value="1"/>
</dbReference>
<evidence type="ECO:0000256" key="11">
    <source>
        <dbReference type="PROSITE-ProRule" id="PRU00192"/>
    </source>
</evidence>
<evidence type="ECO:0000256" key="8">
    <source>
        <dbReference type="ARBA" id="ARBA00023137"/>
    </source>
</evidence>
<keyword evidence="8 13" id="KW-0829">Tyrosine-protein kinase</keyword>
<comment type="catalytic activity">
    <reaction evidence="9 13">
        <text>L-tyrosyl-[protein] + ATP = O-phospho-L-tyrosyl-[protein] + ADP + H(+)</text>
        <dbReference type="Rhea" id="RHEA:10596"/>
        <dbReference type="Rhea" id="RHEA-COMP:10136"/>
        <dbReference type="Rhea" id="RHEA-COMP:20101"/>
        <dbReference type="ChEBI" id="CHEBI:15378"/>
        <dbReference type="ChEBI" id="CHEBI:30616"/>
        <dbReference type="ChEBI" id="CHEBI:46858"/>
        <dbReference type="ChEBI" id="CHEBI:61978"/>
        <dbReference type="ChEBI" id="CHEBI:456216"/>
        <dbReference type="EC" id="2.7.10.2"/>
    </reaction>
</comment>
<dbReference type="InterPro" id="IPR000980">
    <property type="entry name" value="SH2"/>
</dbReference>
<evidence type="ECO:0000259" key="17">
    <source>
        <dbReference type="PROSITE" id="PS50011"/>
    </source>
</evidence>
<comment type="similarity">
    <text evidence="13">Belongs to the protein kinase superfamily. Tyr protein kinase family.</text>
</comment>
<feature type="domain" description="SH3" evidence="16">
    <location>
        <begin position="132"/>
        <end position="199"/>
    </location>
</feature>
<dbReference type="PRINTS" id="PR00109">
    <property type="entry name" value="TYRKINASE"/>
</dbReference>
<dbReference type="InterPro" id="IPR010569">
    <property type="entry name" value="Myotubularin-like_Pase_dom"/>
</dbReference>
<dbReference type="PROSITE" id="PS00107">
    <property type="entry name" value="PROTEIN_KINASE_ATP"/>
    <property type="match status" value="1"/>
</dbReference>
<evidence type="ECO:0000256" key="10">
    <source>
        <dbReference type="PROSITE-ProRule" id="PRU00191"/>
    </source>
</evidence>
<feature type="domain" description="Myotubularin phosphatase" evidence="18">
    <location>
        <begin position="790"/>
        <end position="1184"/>
    </location>
</feature>
<dbReference type="SMART" id="SM00219">
    <property type="entry name" value="TyrKc"/>
    <property type="match status" value="1"/>
</dbReference>
<evidence type="ECO:0000256" key="4">
    <source>
        <dbReference type="ARBA" id="ARBA00022741"/>
    </source>
</evidence>
<evidence type="ECO:0000256" key="5">
    <source>
        <dbReference type="ARBA" id="ARBA00022777"/>
    </source>
</evidence>
<keyword evidence="3 13" id="KW-0808">Transferase</keyword>
<dbReference type="CDD" id="cd09937">
    <property type="entry name" value="SH2_csk_like"/>
    <property type="match status" value="1"/>
</dbReference>
<keyword evidence="6 12" id="KW-0067">ATP-binding</keyword>
<keyword evidence="4 12" id="KW-0547">Nucleotide-binding</keyword>
<name>A0A8S1F6V1_9PELO</name>
<dbReference type="Pfam" id="PF07714">
    <property type="entry name" value="PK_Tyr_Ser-Thr"/>
    <property type="match status" value="1"/>
</dbReference>
<dbReference type="InterPro" id="IPR020635">
    <property type="entry name" value="Tyr_kinase_cat_dom"/>
</dbReference>
<evidence type="ECO:0000256" key="3">
    <source>
        <dbReference type="ARBA" id="ARBA00022679"/>
    </source>
</evidence>
<feature type="compositionally biased region" description="Polar residues" evidence="14">
    <location>
        <begin position="1318"/>
        <end position="1330"/>
    </location>
</feature>
<proteinExistence type="inferred from homology"/>
<dbReference type="InterPro" id="IPR000719">
    <property type="entry name" value="Prot_kinase_dom"/>
</dbReference>
<sequence>MSNGVIINKPSMNLCRSRSQRRIIPHFSDSIIRRSRSLGGSSSSPTISATSEELQFFLEDFPNIDRKFWRQQSHASAERVVDDFITNGIFAMSNGNSYTHHFTSSIPNSCSSHSIQTHRVMNSINANKDFLSPGSDVVVTRTVSPSFYSHGMPSRDNVFRKDDHVRILGSTNDPLWYRARNSNQEEGLVHADCVVRSNGFGADNGVRVRSHPCDAATSTASSTSSHHSHVTHNQPWFHSMISRENTEKLLLGKPDGTFLVRESTNFPGDFTLSMAYRGKVEHYRIYQTTGGQITCDNEEYFSNLTQLVSHYKRDADGLCHRLVTPIICETGSFPSNGSSSYGSGADLDDRTSVFRQAGLVIPSSEVRVGETIGNGEFGDVRLGIYKDRKVALKVSKRHGNGMLDSLLDEARFMVGLSHRNLVTLVGVVLDDANVYMVTEYMANGNLVELLRSRGRHYLEKSQLMKFAIDICEGMCYLESKQIVHRDLAARNVLLDDDLVAKISDFGLAKKANSVSHDSSTGKFPIKWTAPEALRHSQFSTKSDVWSFGILLWEIFSFGRVPYPRIPIQDVVRHIEKGYRMEAPEGCPPEVMKIMNETWALQPQDRPSFGQPNVVASSHYSTATTSEAVESPIKLLPNEIESSVCENVSFSMQFGENEQGRIICTKFRLRFTPLIAKRRDLPRRSKFIDDFYDVPLCSIAKIFVAIVKNSTKGKHDKFQRMEYNVSSMEVISMIRLILKDFRVVTIDLHQSQNGTHLANQILFFSKAGPIENMTQIGAALPDRGKTLKLNYNSRDAWVTELQRCGHQTDSSSVWRICAPVKEGISCPAQGYPMYFVIPSFLSQPDMSRILQNYKYGRVPVWAWSRASGNAALLIAAGQEDNIASSDLRAKVIESVARCHAKDERPYVMKLDSGFAANVGKSFDQLIKLCAIDSYEQFNEKELNFNAKVHKTGWLHLVKLCLTSTYEAVQWLVDRDRSVIITEDENRDMAIVVASLTQICCDPYYRTTSGFQQLVEKMWIGFGHPFGERLIGRGSEAPSPRKPKTNIKPYQSSSTSDATDISPVWLIFLDCCSQLLHHHKKEFSFSFHLLIALWDLSLSGMVPAFCTNNLEEQLVSGVGGGPFPVDIYFEPEYIRLFENIYHDAVLYMEAAKKHQKIATGNTRSAAVEFIRPPKVFCDIKLWKECYLRWILPANFKNAGYLTEWQAIDEKMSKFNRKVDDVEWKKQIQLPETFSSAYPYSVPDVTQRIVESTVTLSDDRSEPEMIGRPSDFDKFSLNSSITSLSFIQTPTSTFNNPNADFSPLKRLSLSHDLDGSIHMQPRNQSNSPSTPMRRNTVRSDKPVPPPGPIFTSTPQVKSKKEDIIKVTRL</sequence>
<dbReference type="GO" id="GO:0004715">
    <property type="term" value="F:non-membrane spanning protein tyrosine kinase activity"/>
    <property type="evidence" value="ECO:0007669"/>
    <property type="project" value="UniProtKB-EC"/>
</dbReference>